<keyword evidence="2 4" id="KW-0807">Transducer</keyword>
<dbReference type="Proteomes" id="UP000198329">
    <property type="component" value="Chromosome I"/>
</dbReference>
<feature type="domain" description="Methyl-accepting transducer" evidence="5">
    <location>
        <begin position="11"/>
        <end position="129"/>
    </location>
</feature>
<dbReference type="InterPro" id="IPR004089">
    <property type="entry name" value="MCPsignal_dom"/>
</dbReference>
<keyword evidence="7" id="KW-1185">Reference proteome</keyword>
<dbReference type="Gene3D" id="1.10.287.950">
    <property type="entry name" value="Methyl-accepting chemotaxis protein"/>
    <property type="match status" value="1"/>
</dbReference>
<dbReference type="PRINTS" id="PR00260">
    <property type="entry name" value="CHEMTRNSDUCR"/>
</dbReference>
<dbReference type="EMBL" id="CP011036">
    <property type="protein sequence ID" value="ASM52731.1"/>
    <property type="molecule type" value="Genomic_DNA"/>
</dbReference>
<dbReference type="PANTHER" id="PTHR32089:SF117">
    <property type="entry name" value="METHYL ACCEPTING SENSORY TRANSDUCER WITH CACHE_1 SMALL MOLECULE BINDING DOMAIN"/>
    <property type="match status" value="1"/>
</dbReference>
<accession>A0AAC9UFV0</accession>
<protein>
    <submittedName>
        <fullName evidence="6">Methyl-accepting chemotaxis protein</fullName>
    </submittedName>
</protein>
<dbReference type="Pfam" id="PF00015">
    <property type="entry name" value="MCPsignal"/>
    <property type="match status" value="1"/>
</dbReference>
<dbReference type="InterPro" id="IPR004090">
    <property type="entry name" value="Chemotax_Me-accpt_rcpt"/>
</dbReference>
<name>A0AAC9UFV0_9GAMM</name>
<reference evidence="6 7" key="1">
    <citation type="submission" date="2015-03" db="EMBL/GenBank/DDBJ databases">
        <authorList>
            <person name="Xie B.-B."/>
            <person name="Rong J.-C."/>
            <person name="Qin Q.-L."/>
            <person name="Zhang Y.-Z."/>
        </authorList>
    </citation>
    <scope>NUCLEOTIDE SEQUENCE [LARGE SCALE GENOMIC DNA]</scope>
    <source>
        <strain evidence="6 7">KMM 661</strain>
    </source>
</reference>
<dbReference type="GO" id="GO:0007165">
    <property type="term" value="P:signal transduction"/>
    <property type="evidence" value="ECO:0007669"/>
    <property type="project" value="UniProtKB-KW"/>
</dbReference>
<gene>
    <name evidence="6" type="primary">mcp</name>
    <name evidence="6" type="ORF">PNIG_a0411</name>
</gene>
<dbReference type="PANTHER" id="PTHR32089">
    <property type="entry name" value="METHYL-ACCEPTING CHEMOTAXIS PROTEIN MCPB"/>
    <property type="match status" value="1"/>
</dbReference>
<dbReference type="GO" id="GO:0006935">
    <property type="term" value="P:chemotaxis"/>
    <property type="evidence" value="ECO:0007669"/>
    <property type="project" value="InterPro"/>
</dbReference>
<evidence type="ECO:0000313" key="7">
    <source>
        <dbReference type="Proteomes" id="UP000198329"/>
    </source>
</evidence>
<dbReference type="SUPFAM" id="SSF58104">
    <property type="entry name" value="Methyl-accepting chemotaxis protein (MCP) signaling domain"/>
    <property type="match status" value="1"/>
</dbReference>
<evidence type="ECO:0000256" key="4">
    <source>
        <dbReference type="PROSITE-ProRule" id="PRU00284"/>
    </source>
</evidence>
<evidence type="ECO:0000259" key="5">
    <source>
        <dbReference type="PROSITE" id="PS50111"/>
    </source>
</evidence>
<dbReference type="AlphaFoldDB" id="A0AAC9UFV0"/>
<dbReference type="GO" id="GO:0016020">
    <property type="term" value="C:membrane"/>
    <property type="evidence" value="ECO:0007669"/>
    <property type="project" value="UniProtKB-SubCell"/>
</dbReference>
<evidence type="ECO:0000256" key="2">
    <source>
        <dbReference type="ARBA" id="ARBA00023224"/>
    </source>
</evidence>
<comment type="subcellular location">
    <subcellularLocation>
        <location evidence="1">Membrane</location>
    </subcellularLocation>
</comment>
<evidence type="ECO:0000256" key="1">
    <source>
        <dbReference type="ARBA" id="ARBA00004370"/>
    </source>
</evidence>
<dbReference type="SMART" id="SM00283">
    <property type="entry name" value="MA"/>
    <property type="match status" value="1"/>
</dbReference>
<organism evidence="6 7">
    <name type="scientific">Pseudoalteromonas nigrifaciens</name>
    <dbReference type="NCBI Taxonomy" id="28109"/>
    <lineage>
        <taxon>Bacteria</taxon>
        <taxon>Pseudomonadati</taxon>
        <taxon>Pseudomonadota</taxon>
        <taxon>Gammaproteobacteria</taxon>
        <taxon>Alteromonadales</taxon>
        <taxon>Pseudoalteromonadaceae</taxon>
        <taxon>Pseudoalteromonas</taxon>
    </lineage>
</organism>
<sequence>MFVSRYLLKILLALNAAIEAARAGEHGRGFAVVADEVRVLSRRTQESTAEIYTTIETLQNTTKQAVSLMDSSKRLANNSVDDVNAAAKALEEITQAVNIISDMAGQIAIAAEEQTQVTNEITQNTVAIKDVTDEITESALTHLSQAKVLKDRAADLSDKVATFIL</sequence>
<proteinExistence type="inferred from homology"/>
<dbReference type="PROSITE" id="PS50111">
    <property type="entry name" value="CHEMOTAXIS_TRANSDUC_2"/>
    <property type="match status" value="1"/>
</dbReference>
<dbReference type="GO" id="GO:0004888">
    <property type="term" value="F:transmembrane signaling receptor activity"/>
    <property type="evidence" value="ECO:0007669"/>
    <property type="project" value="InterPro"/>
</dbReference>
<evidence type="ECO:0000256" key="3">
    <source>
        <dbReference type="ARBA" id="ARBA00029447"/>
    </source>
</evidence>
<comment type="similarity">
    <text evidence="3">Belongs to the methyl-accepting chemotaxis (MCP) protein family.</text>
</comment>
<evidence type="ECO:0000313" key="6">
    <source>
        <dbReference type="EMBL" id="ASM52731.1"/>
    </source>
</evidence>
<dbReference type="KEGG" id="png:PNIG_a0411"/>